<gene>
    <name evidence="1" type="ORF">Ahy_A05g022611</name>
</gene>
<dbReference type="Proteomes" id="UP000289738">
    <property type="component" value="Chromosome A05"/>
</dbReference>
<evidence type="ECO:0000313" key="1">
    <source>
        <dbReference type="EMBL" id="RYR56883.1"/>
    </source>
</evidence>
<reference evidence="1 2" key="1">
    <citation type="submission" date="2019-01" db="EMBL/GenBank/DDBJ databases">
        <title>Sequencing of cultivated peanut Arachis hypogaea provides insights into genome evolution and oil improvement.</title>
        <authorList>
            <person name="Chen X."/>
        </authorList>
    </citation>
    <scope>NUCLEOTIDE SEQUENCE [LARGE SCALE GENOMIC DNA]</scope>
    <source>
        <strain evidence="2">cv. Fuhuasheng</strain>
        <tissue evidence="1">Leaves</tissue>
    </source>
</reference>
<sequence>MDKARNLRRRAIRFSKPNNNKRRHMNYKQFKGYKLFVLKAAISGGGDLKFSEKSKKGKVKSLSAIGKALSNCQIGYHVSEKDEQAQNTNT</sequence>
<proteinExistence type="predicted"/>
<dbReference type="AlphaFoldDB" id="A0A445D107"/>
<evidence type="ECO:0000313" key="2">
    <source>
        <dbReference type="Proteomes" id="UP000289738"/>
    </source>
</evidence>
<protein>
    <submittedName>
        <fullName evidence="1">Uncharacterized protein</fullName>
    </submittedName>
</protein>
<accession>A0A445D107</accession>
<comment type="caution">
    <text evidence="1">The sequence shown here is derived from an EMBL/GenBank/DDBJ whole genome shotgun (WGS) entry which is preliminary data.</text>
</comment>
<keyword evidence="2" id="KW-1185">Reference proteome</keyword>
<dbReference type="EMBL" id="SDMP01000005">
    <property type="protein sequence ID" value="RYR56883.1"/>
    <property type="molecule type" value="Genomic_DNA"/>
</dbReference>
<organism evidence="1 2">
    <name type="scientific">Arachis hypogaea</name>
    <name type="common">Peanut</name>
    <dbReference type="NCBI Taxonomy" id="3818"/>
    <lineage>
        <taxon>Eukaryota</taxon>
        <taxon>Viridiplantae</taxon>
        <taxon>Streptophyta</taxon>
        <taxon>Embryophyta</taxon>
        <taxon>Tracheophyta</taxon>
        <taxon>Spermatophyta</taxon>
        <taxon>Magnoliopsida</taxon>
        <taxon>eudicotyledons</taxon>
        <taxon>Gunneridae</taxon>
        <taxon>Pentapetalae</taxon>
        <taxon>rosids</taxon>
        <taxon>fabids</taxon>
        <taxon>Fabales</taxon>
        <taxon>Fabaceae</taxon>
        <taxon>Papilionoideae</taxon>
        <taxon>50 kb inversion clade</taxon>
        <taxon>dalbergioids sensu lato</taxon>
        <taxon>Dalbergieae</taxon>
        <taxon>Pterocarpus clade</taxon>
        <taxon>Arachis</taxon>
    </lineage>
</organism>
<name>A0A445D107_ARAHY</name>